<dbReference type="AlphaFoldDB" id="A0A8H3JA35"/>
<gene>
    <name evidence="2" type="ORF">ALECFALPRED_010764</name>
</gene>
<protein>
    <submittedName>
        <fullName evidence="2">Uncharacterized protein</fullName>
    </submittedName>
</protein>
<dbReference type="EMBL" id="CAJPDR010000915">
    <property type="protein sequence ID" value="CAF9943178.1"/>
    <property type="molecule type" value="Genomic_DNA"/>
</dbReference>
<reference evidence="2" key="1">
    <citation type="submission" date="2021-03" db="EMBL/GenBank/DDBJ databases">
        <authorList>
            <person name="Tagirdzhanova G."/>
        </authorList>
    </citation>
    <scope>NUCLEOTIDE SEQUENCE</scope>
</reference>
<organism evidence="2 3">
    <name type="scientific">Alectoria fallacina</name>
    <dbReference type="NCBI Taxonomy" id="1903189"/>
    <lineage>
        <taxon>Eukaryota</taxon>
        <taxon>Fungi</taxon>
        <taxon>Dikarya</taxon>
        <taxon>Ascomycota</taxon>
        <taxon>Pezizomycotina</taxon>
        <taxon>Lecanoromycetes</taxon>
        <taxon>OSLEUM clade</taxon>
        <taxon>Lecanoromycetidae</taxon>
        <taxon>Lecanorales</taxon>
        <taxon>Lecanorineae</taxon>
        <taxon>Parmeliaceae</taxon>
        <taxon>Alectoria</taxon>
    </lineage>
</organism>
<proteinExistence type="predicted"/>
<feature type="compositionally biased region" description="Polar residues" evidence="1">
    <location>
        <begin position="211"/>
        <end position="221"/>
    </location>
</feature>
<evidence type="ECO:0000256" key="1">
    <source>
        <dbReference type="SAM" id="MobiDB-lite"/>
    </source>
</evidence>
<comment type="caution">
    <text evidence="2">The sequence shown here is derived from an EMBL/GenBank/DDBJ whole genome shotgun (WGS) entry which is preliminary data.</text>
</comment>
<keyword evidence="3" id="KW-1185">Reference proteome</keyword>
<name>A0A8H3JA35_9LECA</name>
<accession>A0A8H3JA35</accession>
<dbReference type="OrthoDB" id="3045089at2759"/>
<evidence type="ECO:0000313" key="3">
    <source>
        <dbReference type="Proteomes" id="UP000664203"/>
    </source>
</evidence>
<sequence>MSYSPIGDTIALTKLAYALYSRVIVVARDAPEQFEALLQDLDTYKRVLYRIRSQADHDSDPSYSVAVQDVLDRCFRTLYGLRDLTTKYENLSWSDRGVFFKRISWAKDQDAIKEFREKFREHQQLLQLVLTSEGRKHLSEGAQYAPIDNDDRTAVGRLGSENDATYTPIKRAVTTATTDSAGTLCNPRECLSNPVPRAVKFGYKPIRERPPSSTGSAGQSALESSTLKSRSLSVSTAKTSCSSCHDRLQLGNTGSSQRYTAPSFGNYLNEIQALSEGEPPISDQNRLQIKTQQPLVLSQEREKHDVVSDVQDVFRSSVESVRIPTSVEKWLRLAIWWLVKSRIISHVLAKDEVKRRGMDASQHQSRWHSTISAEQAYTDLLKSSWILEEIVLAGAADEDLSYVSVRKMVRDLSSSLHNDLSESRNVDRNLESFKGYVPLKYDLQLLESFEQTIEAEESIPAAMDDPISALRWFEIDQDNAGMQREKVLFRTFVNAQLGSRYDRSKSSSAPYMLLVWTAANECDMFVSLCNHRGSVNLSRKLAVEDLEKYMAGDDNTFFSIKFPTQEAEIKFLSQDDAVGFFTQPQIFFAASKKIRPRSGELAIYQTSITTYCDSSPRAVRGEGTASAMVSSETSSCGLRVYESMPDKCWKTTRRLVVNTPPDSTKPECVSHWLPIDQIKMVVGGTKVTVKWSDCGQLKRKELGNFAFQYSYIYEADEPNRKIDLEFGSASEARRFEECLLLPTEMPPQVATKVEIRSDFQDVRIYRLFDVDEPDQQYHSIILSKKSPKSPHLTEIYYVYRDLDWIFGGKNGTLNVLDFPSLQTSHYVSTIPRLHYRPNASDPAPEFGEVVETFKAAHFELGCDHDLKRVMYGLTGWTLKFCQPLSKLHLVETGHLIKNPKEQYKGVGVQLWEKAAEEGQPQVRLAVRLGDEMKDRWITASLFEAACRSEHSTMSYNVEFQALLLQRGVEVDTKYMAATTRGLKEQPTRKKRWKMTLTFGNTQREWALSSPRRTDPLTWTQTKMSS</sequence>
<feature type="region of interest" description="Disordered" evidence="1">
    <location>
        <begin position="202"/>
        <end position="229"/>
    </location>
</feature>
<dbReference type="Proteomes" id="UP000664203">
    <property type="component" value="Unassembled WGS sequence"/>
</dbReference>
<evidence type="ECO:0000313" key="2">
    <source>
        <dbReference type="EMBL" id="CAF9943178.1"/>
    </source>
</evidence>